<accession>G5IKU6</accession>
<evidence type="ECO:0000256" key="1">
    <source>
        <dbReference type="SAM" id="MobiDB-lite"/>
    </source>
</evidence>
<feature type="region of interest" description="Disordered" evidence="1">
    <location>
        <begin position="23"/>
        <end position="55"/>
    </location>
</feature>
<evidence type="ECO:0000256" key="2">
    <source>
        <dbReference type="SAM" id="SignalP"/>
    </source>
</evidence>
<dbReference type="Proteomes" id="UP000005384">
    <property type="component" value="Unassembled WGS sequence"/>
</dbReference>
<keyword evidence="2" id="KW-0732">Signal</keyword>
<dbReference type="PANTHER" id="PTHR43649:SF12">
    <property type="entry name" value="DIACETYLCHITOBIOSE BINDING PROTEIN DASA"/>
    <property type="match status" value="1"/>
</dbReference>
<evidence type="ECO:0000313" key="3">
    <source>
        <dbReference type="EMBL" id="EHI57882.1"/>
    </source>
</evidence>
<feature type="chain" id="PRO_5039668375" description="Extracellular solute-binding protein" evidence="2">
    <location>
        <begin position="21"/>
        <end position="440"/>
    </location>
</feature>
<feature type="compositionally biased region" description="Low complexity" evidence="1">
    <location>
        <begin position="30"/>
        <end position="53"/>
    </location>
</feature>
<dbReference type="HOGENOM" id="CLU_031285_12_2_9"/>
<gene>
    <name evidence="3" type="ORF">HMPREF9473_04124</name>
</gene>
<dbReference type="InterPro" id="IPR050490">
    <property type="entry name" value="Bact_solute-bd_prot1"/>
</dbReference>
<dbReference type="OrthoDB" id="383937at2"/>
<name>G5IKU6_9FIRM</name>
<evidence type="ECO:0008006" key="5">
    <source>
        <dbReference type="Google" id="ProtNLM"/>
    </source>
</evidence>
<dbReference type="PATRIC" id="fig|742737.3.peg.4110"/>
<dbReference type="AlphaFoldDB" id="G5IKU6"/>
<reference evidence="3 4" key="1">
    <citation type="submission" date="2011-08" db="EMBL/GenBank/DDBJ databases">
        <title>The Genome Sequence of Clostridium hathewayi WAL-18680.</title>
        <authorList>
            <consortium name="The Broad Institute Genome Sequencing Platform"/>
            <person name="Earl A."/>
            <person name="Ward D."/>
            <person name="Feldgarden M."/>
            <person name="Gevers D."/>
            <person name="Finegold S.M."/>
            <person name="Summanen P.H."/>
            <person name="Molitoris D.R."/>
            <person name="Song M."/>
            <person name="Daigneault M."/>
            <person name="Allen-Vercoe E."/>
            <person name="Young S.K."/>
            <person name="Zeng Q."/>
            <person name="Gargeya S."/>
            <person name="Fitzgerald M."/>
            <person name="Haas B."/>
            <person name="Abouelleil A."/>
            <person name="Alvarado L."/>
            <person name="Arachchi H.M."/>
            <person name="Berlin A."/>
            <person name="Brown A."/>
            <person name="Chapman S.B."/>
            <person name="Chen Z."/>
            <person name="Dunbar C."/>
            <person name="Freedman E."/>
            <person name="Gearin G."/>
            <person name="Gellesch M."/>
            <person name="Goldberg J."/>
            <person name="Griggs A."/>
            <person name="Gujja S."/>
            <person name="Heiman D."/>
            <person name="Howarth C."/>
            <person name="Larson L."/>
            <person name="Lui A."/>
            <person name="MacDonald P.J.P."/>
            <person name="Montmayeur A."/>
            <person name="Murphy C."/>
            <person name="Neiman D."/>
            <person name="Pearson M."/>
            <person name="Priest M."/>
            <person name="Roberts A."/>
            <person name="Saif S."/>
            <person name="Shea T."/>
            <person name="Shenoy N."/>
            <person name="Sisk P."/>
            <person name="Stolte C."/>
            <person name="Sykes S."/>
            <person name="Wortman J."/>
            <person name="Nusbaum C."/>
            <person name="Birren B."/>
        </authorList>
    </citation>
    <scope>NUCLEOTIDE SEQUENCE [LARGE SCALE GENOMIC DNA]</scope>
    <source>
        <strain evidence="3 4">WAL-18680</strain>
    </source>
</reference>
<dbReference type="PANTHER" id="PTHR43649">
    <property type="entry name" value="ARABINOSE-BINDING PROTEIN-RELATED"/>
    <property type="match status" value="1"/>
</dbReference>
<dbReference type="RefSeq" id="WP_006782115.1">
    <property type="nucleotide sequence ID" value="NZ_CP040506.1"/>
</dbReference>
<dbReference type="SUPFAM" id="SSF53850">
    <property type="entry name" value="Periplasmic binding protein-like II"/>
    <property type="match status" value="1"/>
</dbReference>
<dbReference type="Gene3D" id="3.40.190.10">
    <property type="entry name" value="Periplasmic binding protein-like II"/>
    <property type="match status" value="2"/>
</dbReference>
<sequence length="440" mass="46945">MKKKTLSVLLAAAMTTGLLAGCGSGDKAAETTAPAATTKAESGETTAETAAPEGGKKYDGVELTYWSMWTSQEPQGQALMQAAEAFEAETGAKVKFEWKGRETKNILSSALEAQEKFDMFEDDYTRISKNYVNYVADLTAMAEEAGYADKSYSVFNNQATEWAGFLPCVTEQPSVGGVFYNKDIFDDCGITAPKTWAEFMTACQTMKDKGYQPLALDSTYAPFLFGYHLSRHIGQAAVEELATNGGWSSNPGVAKAGQEMIDFVKAGYLADGAPDEYPASQNKIGLTGKVGMVVCANYITSEVNTNTGSEINWGLFAYPAVDGGVDNSSTFAGANSIGITKYSENQQAAFDFALYLTSGKQGQNFADLSLSIPADPSNTAPAVQNGTTEVLVNTTAPLSWNMGLNANADKISVIQEVIVKLYEGSYATGDDFAKALDALY</sequence>
<dbReference type="PROSITE" id="PS51257">
    <property type="entry name" value="PROKAR_LIPOPROTEIN"/>
    <property type="match status" value="1"/>
</dbReference>
<proteinExistence type="predicted"/>
<keyword evidence="4" id="KW-1185">Reference proteome</keyword>
<evidence type="ECO:0000313" key="4">
    <source>
        <dbReference type="Proteomes" id="UP000005384"/>
    </source>
</evidence>
<comment type="caution">
    <text evidence="3">The sequence shown here is derived from an EMBL/GenBank/DDBJ whole genome shotgun (WGS) entry which is preliminary data.</text>
</comment>
<feature type="signal peptide" evidence="2">
    <location>
        <begin position="1"/>
        <end position="20"/>
    </location>
</feature>
<organism evidence="3 4">
    <name type="scientific">Hungatella hathewayi WAL-18680</name>
    <dbReference type="NCBI Taxonomy" id="742737"/>
    <lineage>
        <taxon>Bacteria</taxon>
        <taxon>Bacillati</taxon>
        <taxon>Bacillota</taxon>
        <taxon>Clostridia</taxon>
        <taxon>Lachnospirales</taxon>
        <taxon>Lachnospiraceae</taxon>
        <taxon>Hungatella</taxon>
    </lineage>
</organism>
<dbReference type="Pfam" id="PF01547">
    <property type="entry name" value="SBP_bac_1"/>
    <property type="match status" value="1"/>
</dbReference>
<dbReference type="EMBL" id="ADLN01000115">
    <property type="protein sequence ID" value="EHI57882.1"/>
    <property type="molecule type" value="Genomic_DNA"/>
</dbReference>
<dbReference type="InterPro" id="IPR006059">
    <property type="entry name" value="SBP"/>
</dbReference>
<protein>
    <recommendedName>
        <fullName evidence="5">Extracellular solute-binding protein</fullName>
    </recommendedName>
</protein>